<name>A0A0M0JQI4_9EUKA</name>
<evidence type="ECO:0000256" key="1">
    <source>
        <dbReference type="SAM" id="MobiDB-lite"/>
    </source>
</evidence>
<reference evidence="3" key="1">
    <citation type="journal article" date="2015" name="PLoS Genet.">
        <title>Genome Sequence and Transcriptome Analyses of Chrysochromulina tobin: Metabolic Tools for Enhanced Algal Fitness in the Prominent Order Prymnesiales (Haptophyceae).</title>
        <authorList>
            <person name="Hovde B.T."/>
            <person name="Deodato C.R."/>
            <person name="Hunsperger H.M."/>
            <person name="Ryken S.A."/>
            <person name="Yost W."/>
            <person name="Jha R.K."/>
            <person name="Patterson J."/>
            <person name="Monnat R.J. Jr."/>
            <person name="Barlow S.B."/>
            <person name="Starkenburg S.R."/>
            <person name="Cattolico R.A."/>
        </authorList>
    </citation>
    <scope>NUCLEOTIDE SEQUENCE</scope>
    <source>
        <strain evidence="3">CCMP291</strain>
    </source>
</reference>
<organism evidence="2 3">
    <name type="scientific">Chrysochromulina tobinii</name>
    <dbReference type="NCBI Taxonomy" id="1460289"/>
    <lineage>
        <taxon>Eukaryota</taxon>
        <taxon>Haptista</taxon>
        <taxon>Haptophyta</taxon>
        <taxon>Prymnesiophyceae</taxon>
        <taxon>Prymnesiales</taxon>
        <taxon>Chrysochromulinaceae</taxon>
        <taxon>Chrysochromulina</taxon>
    </lineage>
</organism>
<proteinExistence type="predicted"/>
<sequence>MPKEAAVEEENPLLSFATAIGLAAADAVASTAEALISTAAESTSVAASGKAAPKATVGTAKADSVTVPKVPNGAIEETELWRDAMQTMSEMKDVIRDQVIMLEQLKARVDELEVLNTAQTNELNQLKKLKPPSQSGTAGARK</sequence>
<dbReference type="AlphaFoldDB" id="A0A0M0JQI4"/>
<feature type="region of interest" description="Disordered" evidence="1">
    <location>
        <begin position="41"/>
        <end position="65"/>
    </location>
</feature>
<comment type="caution">
    <text evidence="2">The sequence shown here is derived from an EMBL/GenBank/DDBJ whole genome shotgun (WGS) entry which is preliminary data.</text>
</comment>
<keyword evidence="3" id="KW-1185">Reference proteome</keyword>
<feature type="region of interest" description="Disordered" evidence="1">
    <location>
        <begin position="120"/>
        <end position="142"/>
    </location>
</feature>
<gene>
    <name evidence="2" type="ORF">Ctob_005139</name>
</gene>
<dbReference type="Proteomes" id="UP000037460">
    <property type="component" value="Unassembled WGS sequence"/>
</dbReference>
<feature type="compositionally biased region" description="Polar residues" evidence="1">
    <location>
        <begin position="132"/>
        <end position="142"/>
    </location>
</feature>
<protein>
    <submittedName>
        <fullName evidence="2">Uncharacterized protein</fullName>
    </submittedName>
</protein>
<evidence type="ECO:0000313" key="3">
    <source>
        <dbReference type="Proteomes" id="UP000037460"/>
    </source>
</evidence>
<evidence type="ECO:0000313" key="2">
    <source>
        <dbReference type="EMBL" id="KOO28861.1"/>
    </source>
</evidence>
<dbReference type="EMBL" id="JWZX01002501">
    <property type="protein sequence ID" value="KOO28861.1"/>
    <property type="molecule type" value="Genomic_DNA"/>
</dbReference>
<accession>A0A0M0JQI4</accession>